<organism evidence="4">
    <name type="scientific">Diabrotica virgifera virgifera</name>
    <name type="common">western corn rootworm</name>
    <dbReference type="NCBI Taxonomy" id="50390"/>
    <lineage>
        <taxon>Eukaryota</taxon>
        <taxon>Metazoa</taxon>
        <taxon>Ecdysozoa</taxon>
        <taxon>Arthropoda</taxon>
        <taxon>Hexapoda</taxon>
        <taxon>Insecta</taxon>
        <taxon>Pterygota</taxon>
        <taxon>Neoptera</taxon>
        <taxon>Endopterygota</taxon>
        <taxon>Coleoptera</taxon>
        <taxon>Polyphaga</taxon>
        <taxon>Cucujiformia</taxon>
        <taxon>Chrysomeloidea</taxon>
        <taxon>Chrysomelidae</taxon>
        <taxon>Galerucinae</taxon>
        <taxon>Diabroticina</taxon>
        <taxon>Diabroticites</taxon>
        <taxon>Diabrotica</taxon>
    </lineage>
</organism>
<proteinExistence type="predicted"/>
<dbReference type="RefSeq" id="XP_028144868.1">
    <property type="nucleotide sequence ID" value="XM_028289067.1"/>
</dbReference>
<accession>A0A6P7GI76</accession>
<feature type="signal peptide" evidence="1">
    <location>
        <begin position="1"/>
        <end position="22"/>
    </location>
</feature>
<dbReference type="EnsemblMetazoa" id="XM_050642416.1">
    <property type="protein sequence ID" value="XP_050498373.1"/>
    <property type="gene ID" value="LOC126879410"/>
</dbReference>
<keyword evidence="3" id="KW-1185">Reference proteome</keyword>
<reference evidence="2" key="2">
    <citation type="submission" date="2025-05" db="UniProtKB">
        <authorList>
            <consortium name="EnsemblMetazoa"/>
        </authorList>
    </citation>
    <scope>IDENTIFICATION</scope>
</reference>
<gene>
    <name evidence="4" type="primary">LOC114338465</name>
</gene>
<dbReference type="InParanoid" id="A0A6P7GI76"/>
<protein>
    <submittedName>
        <fullName evidence="4">Uncharacterized protein LOC114338465</fullName>
    </submittedName>
</protein>
<dbReference type="AlphaFoldDB" id="A0A6P7GI76"/>
<reference evidence="4" key="1">
    <citation type="submission" date="2025-04" db="UniProtKB">
        <authorList>
            <consortium name="RefSeq"/>
        </authorList>
    </citation>
    <scope>IDENTIFICATION</scope>
    <source>
        <tissue evidence="4">Whole insect</tissue>
    </source>
</reference>
<evidence type="ECO:0000313" key="4">
    <source>
        <dbReference type="RefSeq" id="XP_028144868.1"/>
    </source>
</evidence>
<keyword evidence="1" id="KW-0732">Signal</keyword>
<evidence type="ECO:0000256" key="1">
    <source>
        <dbReference type="SAM" id="SignalP"/>
    </source>
</evidence>
<name>A0A6P7GI76_DIAVI</name>
<dbReference type="Proteomes" id="UP001652700">
    <property type="component" value="Unplaced"/>
</dbReference>
<feature type="chain" id="PRO_5028484477" evidence="1">
    <location>
        <begin position="23"/>
        <end position="103"/>
    </location>
</feature>
<sequence length="103" mass="12498">MHLYKIILTFLLLFSVVFKVTSLKDIKDKASYLVRVRQNCPYCTRYIRRVCRPIFSSECQEYRINKDVEDALKRIQRFKVRIEEREDADDSFFDDPFFDNSLE</sequence>
<evidence type="ECO:0000313" key="2">
    <source>
        <dbReference type="EnsemblMetazoa" id="XP_050498373.1"/>
    </source>
</evidence>
<evidence type="ECO:0000313" key="3">
    <source>
        <dbReference type="Proteomes" id="UP001652700"/>
    </source>
</evidence>